<comment type="similarity">
    <text evidence="1">Belongs to the glycosyltransferase 47 family.</text>
</comment>
<organism evidence="3">
    <name type="scientific">Cladocopium goreaui</name>
    <dbReference type="NCBI Taxonomy" id="2562237"/>
    <lineage>
        <taxon>Eukaryota</taxon>
        <taxon>Sar</taxon>
        <taxon>Alveolata</taxon>
        <taxon>Dinophyceae</taxon>
        <taxon>Suessiales</taxon>
        <taxon>Symbiodiniaceae</taxon>
        <taxon>Cladocopium</taxon>
    </lineage>
</organism>
<dbReference type="EMBL" id="CAMXCT030000660">
    <property type="protein sequence ID" value="CAL4769088.1"/>
    <property type="molecule type" value="Genomic_DNA"/>
</dbReference>
<reference evidence="3" key="1">
    <citation type="submission" date="2022-10" db="EMBL/GenBank/DDBJ databases">
        <authorList>
            <person name="Chen Y."/>
            <person name="Dougan E. K."/>
            <person name="Chan C."/>
            <person name="Rhodes N."/>
            <person name="Thang M."/>
        </authorList>
    </citation>
    <scope>NUCLEOTIDE SEQUENCE</scope>
</reference>
<dbReference type="OrthoDB" id="407747at2759"/>
<dbReference type="InterPro" id="IPR040911">
    <property type="entry name" value="Exostosin_GT47"/>
</dbReference>
<dbReference type="AlphaFoldDB" id="A0A9P1C0U0"/>
<gene>
    <name evidence="3" type="ORF">C1SCF055_LOCUS9536</name>
</gene>
<evidence type="ECO:0000313" key="3">
    <source>
        <dbReference type="EMBL" id="CAI3981776.1"/>
    </source>
</evidence>
<dbReference type="Gene3D" id="3.40.50.300">
    <property type="entry name" value="P-loop containing nucleotide triphosphate hydrolases"/>
    <property type="match status" value="1"/>
</dbReference>
<dbReference type="InterPro" id="IPR027417">
    <property type="entry name" value="P-loop_NTPase"/>
</dbReference>
<protein>
    <submittedName>
        <fullName evidence="4">Probable glucuronosyltransferase Os01g0926400 (OsGT47D)</fullName>
    </submittedName>
</protein>
<proteinExistence type="inferred from homology"/>
<dbReference type="SUPFAM" id="SSF52540">
    <property type="entry name" value="P-loop containing nucleoside triphosphate hydrolases"/>
    <property type="match status" value="1"/>
</dbReference>
<dbReference type="EMBL" id="CAMXCT010000660">
    <property type="protein sequence ID" value="CAI3981776.1"/>
    <property type="molecule type" value="Genomic_DNA"/>
</dbReference>
<evidence type="ECO:0000259" key="2">
    <source>
        <dbReference type="Pfam" id="PF03016"/>
    </source>
</evidence>
<reference evidence="4 5" key="2">
    <citation type="submission" date="2024-05" db="EMBL/GenBank/DDBJ databases">
        <authorList>
            <person name="Chen Y."/>
            <person name="Shah S."/>
            <person name="Dougan E. K."/>
            <person name="Thang M."/>
            <person name="Chan C."/>
        </authorList>
    </citation>
    <scope>NUCLEOTIDE SEQUENCE [LARGE SCALE GENOMIC DNA]</scope>
</reference>
<dbReference type="PANTHER" id="PTHR11062">
    <property type="entry name" value="EXOSTOSIN HEPARAN SULFATE GLYCOSYLTRANSFERASE -RELATED"/>
    <property type="match status" value="1"/>
</dbReference>
<dbReference type="PANTHER" id="PTHR11062:SF281">
    <property type="entry name" value="EXOSTOSIN-LIKE 2"/>
    <property type="match status" value="1"/>
</dbReference>
<dbReference type="EMBL" id="CAMXCT020000660">
    <property type="protein sequence ID" value="CAL1135151.1"/>
    <property type="molecule type" value="Genomic_DNA"/>
</dbReference>
<dbReference type="GO" id="GO:0016757">
    <property type="term" value="F:glycosyltransferase activity"/>
    <property type="evidence" value="ECO:0007669"/>
    <property type="project" value="InterPro"/>
</dbReference>
<evidence type="ECO:0000313" key="5">
    <source>
        <dbReference type="Proteomes" id="UP001152797"/>
    </source>
</evidence>
<evidence type="ECO:0000256" key="1">
    <source>
        <dbReference type="ARBA" id="ARBA00010271"/>
    </source>
</evidence>
<feature type="domain" description="Exostosin GT47" evidence="2">
    <location>
        <begin position="1"/>
        <end position="235"/>
    </location>
</feature>
<keyword evidence="5" id="KW-1185">Reference proteome</keyword>
<accession>A0A9P1C0U0</accession>
<name>A0A9P1C0U0_9DINO</name>
<comment type="caution">
    <text evidence="3">The sequence shown here is derived from an EMBL/GenBank/DDBJ whole genome shotgun (WGS) entry which is preliminary data.</text>
</comment>
<evidence type="ECO:0000313" key="4">
    <source>
        <dbReference type="EMBL" id="CAL4769088.1"/>
    </source>
</evidence>
<feature type="non-terminal residue" evidence="3">
    <location>
        <position position="1"/>
    </location>
</feature>
<dbReference type="Proteomes" id="UP001152797">
    <property type="component" value="Unassembled WGS sequence"/>
</dbReference>
<sequence length="694" mass="78619">EADFFLVPWHTWCDRIVYKMNQTRREVSAVYIDMINRRHELLPHWTKNDGHDHVFIFSDQGMNFFPEWRDYIPKSLFIVTEALTPKCGPSCFNPWKDFVVPGHTDYFRYRRMAQFNLPTEQRTLLFNFHGRHPGLNDLYKKNFVRGNIMRVFDGLEGVSVGGFTDDYFERMGASHFCLVPMGTSSWTNHLYEAFFAGCIPVILSDGFQVPFENTLDWPSFSIKWPMTDVSMDLYNFLKSTPLYLLRQMKAAVDANACWFDWHETLKPGESCSPYLGILKELERKRLAFPEAARRSHVLSEFSWESLGIWISGIDASDALSTSDGLRHLSAGPKPFGDMPNSSKNGDAALVVFRARRRPGAQGLDKDGLPMSWFKPHSDDLVRWGKGVVRLSLLVSCLPASPSVQQGALTSCDDGGNLLLQTHASHASHASLPTPWDRRNYLVGTSHKAGSHLLRNVMRRTFDILGANFSCHYIVKSAGAVITSMGGEHVCQDTKAPVRFQNTNNARTILQMRLEGPMRGVMIIRDPFEMVASAYVYHHRGAEVGSPLAPSNVMSLGPNDGVPATAQSMWHVVENMTQAYQVAGDDVLPVRYEDFTRSSVDFNATMDKIIHFLFEGEITEVQKLRILQSTQYEDINGPYGLSRSLDIVEKIQTPQDRINHTSDDDDVRRARKAVPLIPNELRQSYAKSRKIMGYA</sequence>
<dbReference type="InterPro" id="IPR004263">
    <property type="entry name" value="Exostosin"/>
</dbReference>
<dbReference type="Pfam" id="PF03016">
    <property type="entry name" value="Exostosin_GT47"/>
    <property type="match status" value="1"/>
</dbReference>